<feature type="compositionally biased region" description="Polar residues" evidence="1">
    <location>
        <begin position="7"/>
        <end position="22"/>
    </location>
</feature>
<organism evidence="2 3">
    <name type="scientific">Pleionea mediterranea</name>
    <dbReference type="NCBI Taxonomy" id="523701"/>
    <lineage>
        <taxon>Bacteria</taxon>
        <taxon>Pseudomonadati</taxon>
        <taxon>Pseudomonadota</taxon>
        <taxon>Gammaproteobacteria</taxon>
        <taxon>Oceanospirillales</taxon>
        <taxon>Pleioneaceae</taxon>
        <taxon>Pleionea</taxon>
    </lineage>
</organism>
<evidence type="ECO:0000313" key="3">
    <source>
        <dbReference type="Proteomes" id="UP000245790"/>
    </source>
</evidence>
<accession>A0A316FNP5</accession>
<name>A0A316FNP5_9GAMM</name>
<evidence type="ECO:0000313" key="2">
    <source>
        <dbReference type="EMBL" id="PWK39586.1"/>
    </source>
</evidence>
<dbReference type="Proteomes" id="UP000245790">
    <property type="component" value="Unassembled WGS sequence"/>
</dbReference>
<gene>
    <name evidence="2" type="ORF">C8D97_1322</name>
</gene>
<evidence type="ECO:0000256" key="1">
    <source>
        <dbReference type="SAM" id="MobiDB-lite"/>
    </source>
</evidence>
<dbReference type="AlphaFoldDB" id="A0A316FNP5"/>
<dbReference type="EMBL" id="QGGU01000032">
    <property type="protein sequence ID" value="PWK39586.1"/>
    <property type="molecule type" value="Genomic_DNA"/>
</dbReference>
<comment type="caution">
    <text evidence="2">The sequence shown here is derived from an EMBL/GenBank/DDBJ whole genome shotgun (WGS) entry which is preliminary data.</text>
</comment>
<feature type="region of interest" description="Disordered" evidence="1">
    <location>
        <begin position="1"/>
        <end position="35"/>
    </location>
</feature>
<sequence length="35" mass="3866">MTGGTADDSTIDMSNHQVQQPKLQEKVNSLLRAHD</sequence>
<reference evidence="2 3" key="1">
    <citation type="submission" date="2018-05" db="EMBL/GenBank/DDBJ databases">
        <title>Genomic Encyclopedia of Type Strains, Phase IV (KMG-IV): sequencing the most valuable type-strain genomes for metagenomic binning, comparative biology and taxonomic classification.</title>
        <authorList>
            <person name="Goeker M."/>
        </authorList>
    </citation>
    <scope>NUCLEOTIDE SEQUENCE [LARGE SCALE GENOMIC DNA]</scope>
    <source>
        <strain evidence="2 3">DSM 25350</strain>
    </source>
</reference>
<protein>
    <submittedName>
        <fullName evidence="2">Uncharacterized protein</fullName>
    </submittedName>
</protein>
<keyword evidence="3" id="KW-1185">Reference proteome</keyword>
<proteinExistence type="predicted"/>